<evidence type="ECO:0000313" key="3">
    <source>
        <dbReference type="Proteomes" id="UP000466039"/>
    </source>
</evidence>
<name>A0AAD1IZZ5_MYCMB</name>
<sequence length="85" mass="9362">MEAVCRAAMDATRWSTAPDNPSMLRTLVRATDKTASDVTMETTVTKEVSNSPRACAKISKRGDDFRAHTESVPVNNSYDHDGMTR</sequence>
<feature type="compositionally biased region" description="Basic and acidic residues" evidence="1">
    <location>
        <begin position="60"/>
        <end position="69"/>
    </location>
</feature>
<dbReference type="Proteomes" id="UP000466039">
    <property type="component" value="Chromosome"/>
</dbReference>
<reference evidence="2 3" key="1">
    <citation type="journal article" date="2019" name="Emerg. Microbes Infect.">
        <title>Comprehensive subspecies identification of 175 nontuberculous mycobacteria species based on 7547 genomic profiles.</title>
        <authorList>
            <person name="Matsumoto Y."/>
            <person name="Kinjo T."/>
            <person name="Motooka D."/>
            <person name="Nabeya D."/>
            <person name="Jung N."/>
            <person name="Uechi K."/>
            <person name="Horii T."/>
            <person name="Iida T."/>
            <person name="Fujita J."/>
            <person name="Nakamura S."/>
        </authorList>
    </citation>
    <scope>NUCLEOTIDE SEQUENCE [LARGE SCALE GENOMIC DNA]</scope>
    <source>
        <strain evidence="2 3">JCM 15658</strain>
    </source>
</reference>
<keyword evidence="3" id="KW-1185">Reference proteome</keyword>
<gene>
    <name evidence="2" type="ORF">MMON_43760</name>
</gene>
<proteinExistence type="predicted"/>
<dbReference type="AlphaFoldDB" id="A0AAD1IZZ5"/>
<evidence type="ECO:0000256" key="1">
    <source>
        <dbReference type="SAM" id="MobiDB-lite"/>
    </source>
</evidence>
<feature type="region of interest" description="Disordered" evidence="1">
    <location>
        <begin position="60"/>
        <end position="85"/>
    </location>
</feature>
<accession>A0AAD1IZZ5</accession>
<protein>
    <submittedName>
        <fullName evidence="2">Uncharacterized protein</fullName>
    </submittedName>
</protein>
<dbReference type="EMBL" id="AP022617">
    <property type="protein sequence ID" value="BBZ63075.1"/>
    <property type="molecule type" value="Genomic_DNA"/>
</dbReference>
<evidence type="ECO:0000313" key="2">
    <source>
        <dbReference type="EMBL" id="BBZ63075.1"/>
    </source>
</evidence>
<organism evidence="2 3">
    <name type="scientific">Mycolicibacterium monacense</name>
    <name type="common">Mycobacterium monacense</name>
    <dbReference type="NCBI Taxonomy" id="85693"/>
    <lineage>
        <taxon>Bacteria</taxon>
        <taxon>Bacillati</taxon>
        <taxon>Actinomycetota</taxon>
        <taxon>Actinomycetes</taxon>
        <taxon>Mycobacteriales</taxon>
        <taxon>Mycobacteriaceae</taxon>
        <taxon>Mycolicibacterium</taxon>
    </lineage>
</organism>